<accession>A0ABD0LQN7</accession>
<sequence length="108" mass="12034">MGLIRLPDLPVIIVKEHSDTTQVTVLKLFVSTVQLFRLEATRCTNTDYIHVRADAVSKNVHVYGYIHTTNWQVAAGYLDHLASTSLVMPTGEVHRSLRTTSAEVSHCS</sequence>
<keyword evidence="2" id="KW-1185">Reference proteome</keyword>
<organism evidence="1 2">
    <name type="scientific">Batillaria attramentaria</name>
    <dbReference type="NCBI Taxonomy" id="370345"/>
    <lineage>
        <taxon>Eukaryota</taxon>
        <taxon>Metazoa</taxon>
        <taxon>Spiralia</taxon>
        <taxon>Lophotrochozoa</taxon>
        <taxon>Mollusca</taxon>
        <taxon>Gastropoda</taxon>
        <taxon>Caenogastropoda</taxon>
        <taxon>Sorbeoconcha</taxon>
        <taxon>Cerithioidea</taxon>
        <taxon>Batillariidae</taxon>
        <taxon>Batillaria</taxon>
    </lineage>
</organism>
<evidence type="ECO:0000313" key="2">
    <source>
        <dbReference type="Proteomes" id="UP001519460"/>
    </source>
</evidence>
<name>A0ABD0LQN7_9CAEN</name>
<dbReference type="AlphaFoldDB" id="A0ABD0LQN7"/>
<dbReference type="Proteomes" id="UP001519460">
    <property type="component" value="Unassembled WGS sequence"/>
</dbReference>
<proteinExistence type="predicted"/>
<reference evidence="1 2" key="1">
    <citation type="journal article" date="2023" name="Sci. Data">
        <title>Genome assembly of the Korean intertidal mud-creeper Batillaria attramentaria.</title>
        <authorList>
            <person name="Patra A.K."/>
            <person name="Ho P.T."/>
            <person name="Jun S."/>
            <person name="Lee S.J."/>
            <person name="Kim Y."/>
            <person name="Won Y.J."/>
        </authorList>
    </citation>
    <scope>NUCLEOTIDE SEQUENCE [LARGE SCALE GENOMIC DNA]</scope>
    <source>
        <strain evidence="1">Wonlab-2016</strain>
    </source>
</reference>
<comment type="caution">
    <text evidence="1">The sequence shown here is derived from an EMBL/GenBank/DDBJ whole genome shotgun (WGS) entry which is preliminary data.</text>
</comment>
<evidence type="ECO:0000313" key="1">
    <source>
        <dbReference type="EMBL" id="KAK7501652.1"/>
    </source>
</evidence>
<dbReference type="EMBL" id="JACVVK020000030">
    <property type="protein sequence ID" value="KAK7501652.1"/>
    <property type="molecule type" value="Genomic_DNA"/>
</dbReference>
<protein>
    <submittedName>
        <fullName evidence="1">Uncharacterized protein</fullName>
    </submittedName>
</protein>
<gene>
    <name evidence="1" type="ORF">BaRGS_00007083</name>
</gene>